<keyword evidence="11" id="KW-1185">Reference proteome</keyword>
<evidence type="ECO:0000256" key="4">
    <source>
        <dbReference type="ARBA" id="ARBA00022692"/>
    </source>
</evidence>
<dbReference type="GO" id="GO:0016051">
    <property type="term" value="P:carbohydrate biosynthetic process"/>
    <property type="evidence" value="ECO:0007669"/>
    <property type="project" value="InterPro"/>
</dbReference>
<evidence type="ECO:0000256" key="1">
    <source>
        <dbReference type="ARBA" id="ARBA00004323"/>
    </source>
</evidence>
<keyword evidence="4" id="KW-0812">Transmembrane</keyword>
<dbReference type="EC" id="2.8.2.-" evidence="9"/>
<keyword evidence="6 9" id="KW-0333">Golgi apparatus</keyword>
<evidence type="ECO:0000256" key="7">
    <source>
        <dbReference type="ARBA" id="ARBA00023136"/>
    </source>
</evidence>
<comment type="subcellular location">
    <subcellularLocation>
        <location evidence="1 9">Golgi apparatus membrane</location>
        <topology evidence="1 9">Single-pass type II membrane protein</topology>
    </subcellularLocation>
</comment>
<dbReference type="PANTHER" id="PTHR12137">
    <property type="entry name" value="CARBOHYDRATE SULFOTRANSFERASE"/>
    <property type="match status" value="1"/>
</dbReference>
<dbReference type="InterPro" id="IPR018011">
    <property type="entry name" value="Carb_sulfotrans_8-10"/>
</dbReference>
<evidence type="ECO:0000256" key="6">
    <source>
        <dbReference type="ARBA" id="ARBA00023034"/>
    </source>
</evidence>
<proteinExistence type="inferred from homology"/>
<evidence type="ECO:0000313" key="11">
    <source>
        <dbReference type="Proteomes" id="UP001321473"/>
    </source>
</evidence>
<name>A0AAQ4E017_AMBAM</name>
<evidence type="ECO:0000256" key="9">
    <source>
        <dbReference type="RuleBase" id="RU364020"/>
    </source>
</evidence>
<dbReference type="EMBL" id="JARKHS020024562">
    <property type="protein sequence ID" value="KAK8768057.1"/>
    <property type="molecule type" value="Genomic_DNA"/>
</dbReference>
<gene>
    <name evidence="10" type="ORF">V5799_005162</name>
</gene>
<evidence type="ECO:0000256" key="8">
    <source>
        <dbReference type="ARBA" id="ARBA00023180"/>
    </source>
</evidence>
<dbReference type="GO" id="GO:0008146">
    <property type="term" value="F:sulfotransferase activity"/>
    <property type="evidence" value="ECO:0007669"/>
    <property type="project" value="InterPro"/>
</dbReference>
<keyword evidence="8 9" id="KW-0325">Glycoprotein</keyword>
<comment type="similarity">
    <text evidence="2 9">Belongs to the sulfotransferase 2 family.</text>
</comment>
<dbReference type="Proteomes" id="UP001321473">
    <property type="component" value="Unassembled WGS sequence"/>
</dbReference>
<dbReference type="AlphaFoldDB" id="A0AAQ4E017"/>
<sequence>MSTQSPGQGSSSMSASLSPHEMLLEAFQRSGVRSILVALVLKDGAAVQINNPGPVRAALQPATSFMRQSLRWLLERAKRGQKRRLRKEARSARISSNTQNWARNTAAAVFADMSWACWGRSLFRRTRVPAMAKASTKALGLSLVVAAGVFPYIGILTHSRFYLQLSPCNCSASSDRFTHSVVARPENIVDDLASRLARMDSGCKKYGETLRSRHTGGSQGVTQEPKCSWTTCALYVVMSHHFAFCSVPKAATSSLKALVLKADKALSSSDTADDIFSVFRRKHRAVLPGAYWRDKLGSSFTKVIIVRHPFERLVSAYLNKVRTTRPYVWGAKRMYKRGFVGSGPNGTFTFAEFVENILKEPVTSWDPHWAPYTPRCQPCTMR</sequence>
<keyword evidence="5" id="KW-1133">Transmembrane helix</keyword>
<evidence type="ECO:0000256" key="5">
    <source>
        <dbReference type="ARBA" id="ARBA00022989"/>
    </source>
</evidence>
<comment type="caution">
    <text evidence="10">The sequence shown here is derived from an EMBL/GenBank/DDBJ whole genome shotgun (WGS) entry which is preliminary data.</text>
</comment>
<accession>A0AAQ4E017</accession>
<dbReference type="Pfam" id="PF03567">
    <property type="entry name" value="Sulfotransfer_2"/>
    <property type="match status" value="1"/>
</dbReference>
<keyword evidence="7" id="KW-0472">Membrane</keyword>
<keyword evidence="9" id="KW-0735">Signal-anchor</keyword>
<dbReference type="InterPro" id="IPR005331">
    <property type="entry name" value="Sulfotransferase"/>
</dbReference>
<organism evidence="10 11">
    <name type="scientific">Amblyomma americanum</name>
    <name type="common">Lone star tick</name>
    <dbReference type="NCBI Taxonomy" id="6943"/>
    <lineage>
        <taxon>Eukaryota</taxon>
        <taxon>Metazoa</taxon>
        <taxon>Ecdysozoa</taxon>
        <taxon>Arthropoda</taxon>
        <taxon>Chelicerata</taxon>
        <taxon>Arachnida</taxon>
        <taxon>Acari</taxon>
        <taxon>Parasitiformes</taxon>
        <taxon>Ixodida</taxon>
        <taxon>Ixodoidea</taxon>
        <taxon>Ixodidae</taxon>
        <taxon>Amblyomminae</taxon>
        <taxon>Amblyomma</taxon>
    </lineage>
</organism>
<evidence type="ECO:0000256" key="2">
    <source>
        <dbReference type="ARBA" id="ARBA00006339"/>
    </source>
</evidence>
<keyword evidence="3 9" id="KW-0808">Transferase</keyword>
<dbReference type="PANTHER" id="PTHR12137:SF54">
    <property type="entry name" value="CARBOHYDRATE SULFOTRANSFERASE"/>
    <property type="match status" value="1"/>
</dbReference>
<evidence type="ECO:0000313" key="10">
    <source>
        <dbReference type="EMBL" id="KAK8768057.1"/>
    </source>
</evidence>
<dbReference type="GO" id="GO:0000139">
    <property type="term" value="C:Golgi membrane"/>
    <property type="evidence" value="ECO:0007669"/>
    <property type="project" value="UniProtKB-SubCell"/>
</dbReference>
<keyword evidence="9" id="KW-0119">Carbohydrate metabolism</keyword>
<reference evidence="10 11" key="1">
    <citation type="journal article" date="2023" name="Arcadia Sci">
        <title>De novo assembly of a long-read Amblyomma americanum tick genome.</title>
        <authorList>
            <person name="Chou S."/>
            <person name="Poskanzer K.E."/>
            <person name="Rollins M."/>
            <person name="Thuy-Boun P.S."/>
        </authorList>
    </citation>
    <scope>NUCLEOTIDE SEQUENCE [LARGE SCALE GENOMIC DNA]</scope>
    <source>
        <strain evidence="10">F_SG_1</strain>
        <tissue evidence="10">Salivary glands</tissue>
    </source>
</reference>
<evidence type="ECO:0000256" key="3">
    <source>
        <dbReference type="ARBA" id="ARBA00022679"/>
    </source>
</evidence>
<protein>
    <recommendedName>
        <fullName evidence="9">Carbohydrate sulfotransferase</fullName>
        <ecNumber evidence="9">2.8.2.-</ecNumber>
    </recommendedName>
</protein>